<accession>A0A1B0C0G1</accession>
<evidence type="ECO:0000313" key="2">
    <source>
        <dbReference type="EnsemblMetazoa" id="GPPI045893-PA"/>
    </source>
</evidence>
<keyword evidence="1" id="KW-1133">Transmembrane helix</keyword>
<feature type="transmembrane region" description="Helical" evidence="1">
    <location>
        <begin position="150"/>
        <end position="167"/>
    </location>
</feature>
<keyword evidence="1" id="KW-0472">Membrane</keyword>
<keyword evidence="3" id="KW-1185">Reference proteome</keyword>
<keyword evidence="1" id="KW-0812">Transmembrane</keyword>
<dbReference type="EMBL" id="JXJN01023594">
    <property type="status" value="NOT_ANNOTATED_CDS"/>
    <property type="molecule type" value="Genomic_DNA"/>
</dbReference>
<reference evidence="3" key="1">
    <citation type="submission" date="2015-01" db="EMBL/GenBank/DDBJ databases">
        <authorList>
            <person name="Aksoy S."/>
            <person name="Warren W."/>
            <person name="Wilson R.K."/>
        </authorList>
    </citation>
    <scope>NUCLEOTIDE SEQUENCE [LARGE SCALE GENOMIC DNA]</scope>
    <source>
        <strain evidence="3">IAEA</strain>
    </source>
</reference>
<reference evidence="2" key="2">
    <citation type="submission" date="2020-05" db="UniProtKB">
        <authorList>
            <consortium name="EnsemblMetazoa"/>
        </authorList>
    </citation>
    <scope>IDENTIFICATION</scope>
    <source>
        <strain evidence="2">IAEA</strain>
    </source>
</reference>
<protein>
    <submittedName>
        <fullName evidence="2">Uncharacterized protein</fullName>
    </submittedName>
</protein>
<proteinExistence type="predicted"/>
<dbReference type="AlphaFoldDB" id="A0A1B0C0G1"/>
<dbReference type="VEuPathDB" id="VectorBase:GPPI045893"/>
<dbReference type="Proteomes" id="UP000092460">
    <property type="component" value="Unassembled WGS sequence"/>
</dbReference>
<evidence type="ECO:0000313" key="3">
    <source>
        <dbReference type="Proteomes" id="UP000092460"/>
    </source>
</evidence>
<sequence>MNKVINLFMLVEFATDMRVPVLLKNLGIFVILNCLCFSVKDVEPAVDCYSCTFPRDWQCNALAALTTKDEFLRTCNESCSVLIGQDGRMGAYDESVTLTRDCHPIPACSSNSSICCQCQTSRCNVNNLCEDVEVNNTAIAYRDFHLNFPFNFWLWVSACMTSIVFFFRDF</sequence>
<name>A0A1B0C0G1_9MUSC</name>
<dbReference type="EnsemblMetazoa" id="GPPI045893-RA">
    <property type="protein sequence ID" value="GPPI045893-PA"/>
    <property type="gene ID" value="GPPI045893"/>
</dbReference>
<organism evidence="2 3">
    <name type="scientific">Glossina palpalis gambiensis</name>
    <dbReference type="NCBI Taxonomy" id="67801"/>
    <lineage>
        <taxon>Eukaryota</taxon>
        <taxon>Metazoa</taxon>
        <taxon>Ecdysozoa</taxon>
        <taxon>Arthropoda</taxon>
        <taxon>Hexapoda</taxon>
        <taxon>Insecta</taxon>
        <taxon>Pterygota</taxon>
        <taxon>Neoptera</taxon>
        <taxon>Endopterygota</taxon>
        <taxon>Diptera</taxon>
        <taxon>Brachycera</taxon>
        <taxon>Muscomorpha</taxon>
        <taxon>Hippoboscoidea</taxon>
        <taxon>Glossinidae</taxon>
        <taxon>Glossina</taxon>
    </lineage>
</organism>
<evidence type="ECO:0000256" key="1">
    <source>
        <dbReference type="SAM" id="Phobius"/>
    </source>
</evidence>